<evidence type="ECO:0000259" key="24">
    <source>
        <dbReference type="PROSITE" id="PS51192"/>
    </source>
</evidence>
<reference evidence="27" key="2">
    <citation type="submission" date="2023-04" db="EMBL/GenBank/DDBJ databases">
        <authorList>
            <person name="Bruccoleri R.E."/>
            <person name="Oakeley E.J."/>
            <person name="Faust A.-M."/>
            <person name="Dessus-Babus S."/>
            <person name="Altorfer M."/>
            <person name="Burckhardt D."/>
            <person name="Oertli M."/>
            <person name="Naumann U."/>
            <person name="Petersen F."/>
            <person name="Wong J."/>
        </authorList>
    </citation>
    <scope>NUCLEOTIDE SEQUENCE</scope>
    <source>
        <strain evidence="27">GSM-AAB239-AS_SAM_17_03QT</strain>
        <tissue evidence="27">Leaf</tissue>
    </source>
</reference>
<proteinExistence type="inferred from homology"/>
<dbReference type="Gene3D" id="3.30.160.20">
    <property type="match status" value="2"/>
</dbReference>
<dbReference type="PROSITE" id="PS50137">
    <property type="entry name" value="DS_RBD"/>
    <property type="match status" value="2"/>
</dbReference>
<gene>
    <name evidence="27" type="ORF">M6B38_278610</name>
</gene>
<feature type="domain" description="Helicase C-terminal" evidence="25">
    <location>
        <begin position="372"/>
        <end position="539"/>
    </location>
</feature>
<dbReference type="InterPro" id="IPR005034">
    <property type="entry name" value="Dicer_dimerisation"/>
</dbReference>
<dbReference type="GO" id="GO:0004525">
    <property type="term" value="F:ribonuclease III activity"/>
    <property type="evidence" value="ECO:0007669"/>
    <property type="project" value="InterPro"/>
</dbReference>
<keyword evidence="12" id="KW-0067">ATP-binding</keyword>
<dbReference type="FunFam" id="1.10.1520.10:FF:000004">
    <property type="entry name" value="Endoribonuclease dicer-like 1"/>
    <property type="match status" value="1"/>
</dbReference>
<dbReference type="SUPFAM" id="SSF69065">
    <property type="entry name" value="RNase III domain-like"/>
    <property type="match status" value="2"/>
</dbReference>
<evidence type="ECO:0000259" key="26">
    <source>
        <dbReference type="PROSITE" id="PS51327"/>
    </source>
</evidence>
<evidence type="ECO:0000256" key="9">
    <source>
        <dbReference type="ARBA" id="ARBA00022759"/>
    </source>
</evidence>
<dbReference type="GO" id="GO:0046872">
    <property type="term" value="F:metal ion binding"/>
    <property type="evidence" value="ECO:0007669"/>
    <property type="project" value="UniProtKB-KW"/>
</dbReference>
<evidence type="ECO:0000256" key="18">
    <source>
        <dbReference type="ARBA" id="ARBA00035116"/>
    </source>
</evidence>
<comment type="cofactor">
    <cofactor evidence="2">
        <name>Mg(2+)</name>
        <dbReference type="ChEBI" id="CHEBI:18420"/>
    </cofactor>
</comment>
<dbReference type="PROSITE" id="PS50821">
    <property type="entry name" value="PAZ"/>
    <property type="match status" value="1"/>
</dbReference>
<evidence type="ECO:0000259" key="22">
    <source>
        <dbReference type="PROSITE" id="PS50142"/>
    </source>
</evidence>
<dbReference type="Gene3D" id="3.30.160.380">
    <property type="entry name" value="Dicer dimerisation domain"/>
    <property type="match status" value="1"/>
</dbReference>
<dbReference type="Pfam" id="PF00636">
    <property type="entry name" value="Ribonuclease_3"/>
    <property type="match status" value="2"/>
</dbReference>
<dbReference type="InterPro" id="IPR036085">
    <property type="entry name" value="PAZ_dom_sf"/>
</dbReference>
<evidence type="ECO:0000256" key="14">
    <source>
        <dbReference type="ARBA" id="ARBA00022884"/>
    </source>
</evidence>
<sequence length="1630" mass="184953">MAETSEAPKTVKDPRSIARKYQLDLCRRAVDENVIVYLGTGCGKTHIAVLLMYELGHLIRKPSSSICVFLAPTIPLVRQQAMVIENCTDFKVKCYFGNRKHLQDHHEWNMEIEQIEVLVMTPQILLHNLRHCFIRMELIALLIFDECHHAQVQKRHPYAQIMKEFYRTDTAKSPRIFGMTASPIIGKGGSNQLEYTKCINSLENLLDSRVYSVDDSLELENIVASPDIKVYFYGPVVQTETCLTTVYSRKLDAIKNQCMSMLRENIHDQKDRQKIMKSVWRMHDNIIFCLENIGLYGAIQAVRVLSTSEGSDMSKMEEDNGNDIRYLVNLYLSKAGSVLSCNMVDDYNGSSSFTLEALEEPFFSQKLSVLIGILSTYRLKENMKCIIFVKRIIVARSLAFILGSLKFLDFWKCEFLVGFHSGQRNMSRRNMNAIVEKFCSGEVNLLVATNVAEEGLDIQTCCLVVRFDLPETVASFIQSRGRARMQKSEFVFLVERGNQGHSNLLRGFEFGESTMNKEVLCRTSKDTFNNLEESIYKVNSSGASISTAYSISLLHRYCSKLPRDAYYTPSPKFFFIEGVDGIICRVTLPPNAPIRQIDGLPYSCKDEAKRDACLKACIQLHERGALTDYLLPDLSKGKKAQETHNSESVNSDDDCLKEELHEMLVPSVLREPWTIVDGSIDVYFYHVSFVPIPEDRHYRDFGLFLKSPLPKEAETMQVDLHLARGRIVKTGFVPFGMIKFHREEILLAQKFQEMFLKVILDRSELFADYVSLGEAGGAHQHSSTFYLLLPVKRQKCGEIMIIDWTTVERCLTSPIFRQPTVPYENGHDQTRDSLKLLNGTFNEDDVLNSLVFTPHNKLFFFVAGVLHKSNAHSQYKPTTSYAEHYKKRFGVQLSYPEQPLLKAKQLFYLHNLLHNRIQESTEARELVEHFVELPPELCSLKIFGFSKDIGSSLSLLPSLIHRLENLLVAVELKNVLSAYFPEGTEIRADCILEALTTEKCMERFSLERFEVLGDAFLKYVVGRHSFLSYQGLDEGQLTKKRSSIVNNSHLYEMAIKNNLQVYICDELFNPSNFFALGRPCTVVCDVNTESIIHSQRGTDTTVDGTEASNVKCTKSHRWLHRKTIADVVEALVGVFLVESGFRDAIAFLQWIGIQVGFEVSNIYKFLDESKSNLSLSKSIDLDELEKLLAYRFKHKGLLLQAFIHPSYNKHSGGCYQKLEFLGDAVLEYLITSYIYSVYPDLKPGQITDLRSAIVNNNSFAHIAVWRSFVEYLIKDSPSLDQAVKKFKNYVCLSDAAKDLVEEPACPKVLGDIVESSIGAILLDTGFNLNLVWTRMLNLLEPVLRFSSLHINPVRELRELCQSYGFELGLPEPVKQREGYYVQVEVNVKGNHIMYSAVNNNSKAARRMAAQEALCKLKALGFNHKCKTLEEILRSTRKNVPKLIGFDEEPIEIEDCNVDSIPLDKLLVQELAAMPSQMCLVAESTTSSGTNPKQSSVPSRLVQGWVESSKTRNINKGENEPVRRHQVGTNGLTENVCHQEKNGALNNKSAKSQLFEICALNYWSHPSFVCCKDEGPSHLRTFTFKVTVQIEGSSTLLECYGEPKSQKKSAQEDAAMGAVWYLKHLGYTSKS</sequence>
<dbReference type="PANTHER" id="PTHR14950:SF15">
    <property type="entry name" value="DICER-LIKE PROTEIN 4"/>
    <property type="match status" value="1"/>
</dbReference>
<dbReference type="InterPro" id="IPR003100">
    <property type="entry name" value="PAZ_dom"/>
</dbReference>
<dbReference type="FunFam" id="3.30.160.380:FF:000001">
    <property type="entry name" value="Endoribonuclease dicer-like 1"/>
    <property type="match status" value="1"/>
</dbReference>
<comment type="caution">
    <text evidence="27">The sequence shown here is derived from an EMBL/GenBank/DDBJ whole genome shotgun (WGS) entry which is preliminary data.</text>
</comment>
<keyword evidence="28" id="KW-1185">Reference proteome</keyword>
<keyword evidence="5" id="KW-0540">Nuclease</keyword>
<dbReference type="PROSITE" id="PS51327">
    <property type="entry name" value="DICER_DSRBF"/>
    <property type="match status" value="1"/>
</dbReference>
<dbReference type="GO" id="GO:0003723">
    <property type="term" value="F:RNA binding"/>
    <property type="evidence" value="ECO:0007669"/>
    <property type="project" value="UniProtKB-UniRule"/>
</dbReference>
<evidence type="ECO:0000256" key="12">
    <source>
        <dbReference type="ARBA" id="ARBA00022840"/>
    </source>
</evidence>
<dbReference type="GO" id="GO:0004386">
    <property type="term" value="F:helicase activity"/>
    <property type="evidence" value="ECO:0007669"/>
    <property type="project" value="UniProtKB-KW"/>
</dbReference>
<keyword evidence="9" id="KW-0255">Endonuclease</keyword>
<evidence type="ECO:0000256" key="13">
    <source>
        <dbReference type="ARBA" id="ARBA00022842"/>
    </source>
</evidence>
<comment type="function">
    <text evidence="19">Probably involved in the RNA silencing pathway. May cleave double-stranded RNA to produce short 21-24 nucleotides (nt) RNAs which target the selective destruction of complementary RNAs.</text>
</comment>
<dbReference type="GO" id="GO:0005634">
    <property type="term" value="C:nucleus"/>
    <property type="evidence" value="ECO:0007669"/>
    <property type="project" value="UniProtKB-SubCell"/>
</dbReference>
<dbReference type="Gene3D" id="2.170.260.10">
    <property type="entry name" value="paz domain"/>
    <property type="match status" value="1"/>
</dbReference>
<dbReference type="FunFam" id="3.40.50.300:FF:000705">
    <property type="entry name" value="Endoribonuclease dicer-like protein"/>
    <property type="match status" value="1"/>
</dbReference>
<comment type="subunit">
    <text evidence="4">May interact with ARGONAUTE1 or PINHEAD through their common PAZ domains.</text>
</comment>
<evidence type="ECO:0000256" key="17">
    <source>
        <dbReference type="ARBA" id="ARBA00023242"/>
    </source>
</evidence>
<evidence type="ECO:0000256" key="15">
    <source>
        <dbReference type="ARBA" id="ARBA00023158"/>
    </source>
</evidence>
<dbReference type="InterPro" id="IPR014001">
    <property type="entry name" value="Helicase_ATP-bd"/>
</dbReference>
<evidence type="ECO:0000256" key="19">
    <source>
        <dbReference type="ARBA" id="ARBA00056187"/>
    </source>
</evidence>
<comment type="similarity">
    <text evidence="18 20">Belongs to the helicase family. Dicer subfamily.</text>
</comment>
<organism evidence="27 28">
    <name type="scientific">Iris pallida</name>
    <name type="common">Sweet iris</name>
    <dbReference type="NCBI Taxonomy" id="29817"/>
    <lineage>
        <taxon>Eukaryota</taxon>
        <taxon>Viridiplantae</taxon>
        <taxon>Streptophyta</taxon>
        <taxon>Embryophyta</taxon>
        <taxon>Tracheophyta</taxon>
        <taxon>Spermatophyta</taxon>
        <taxon>Magnoliopsida</taxon>
        <taxon>Liliopsida</taxon>
        <taxon>Asparagales</taxon>
        <taxon>Iridaceae</taxon>
        <taxon>Iridoideae</taxon>
        <taxon>Irideae</taxon>
        <taxon>Iris</taxon>
    </lineage>
</organism>
<keyword evidence="16" id="KW-0464">Manganese</keyword>
<protein>
    <submittedName>
        <fullName evidence="27">Endoribonuclease Dicer-like protein 4-like isoform X1</fullName>
    </submittedName>
</protein>
<dbReference type="Pfam" id="PF14709">
    <property type="entry name" value="DND1_DSRM"/>
    <property type="match status" value="1"/>
</dbReference>
<evidence type="ECO:0000256" key="20">
    <source>
        <dbReference type="PROSITE-ProRule" id="PRU00657"/>
    </source>
</evidence>
<dbReference type="InterPro" id="IPR000999">
    <property type="entry name" value="RNase_III_dom"/>
</dbReference>
<evidence type="ECO:0000256" key="16">
    <source>
        <dbReference type="ARBA" id="ARBA00023211"/>
    </source>
</evidence>
<feature type="domain" description="RNase III" evidence="22">
    <location>
        <begin position="1181"/>
        <end position="1325"/>
    </location>
</feature>
<dbReference type="Pfam" id="PF00270">
    <property type="entry name" value="DEAD"/>
    <property type="match status" value="1"/>
</dbReference>
<keyword evidence="6" id="KW-0479">Metal-binding</keyword>
<dbReference type="PROSITE" id="PS51192">
    <property type="entry name" value="HELICASE_ATP_BIND_1"/>
    <property type="match status" value="1"/>
</dbReference>
<dbReference type="EMBL" id="JANAVB010005599">
    <property type="protein sequence ID" value="KAJ6846091.1"/>
    <property type="molecule type" value="Genomic_DNA"/>
</dbReference>
<evidence type="ECO:0000256" key="2">
    <source>
        <dbReference type="ARBA" id="ARBA00001946"/>
    </source>
</evidence>
<feature type="domain" description="DRBM" evidence="21">
    <location>
        <begin position="1548"/>
        <end position="1623"/>
    </location>
</feature>
<keyword evidence="8" id="KW-0547">Nucleotide-binding</keyword>
<dbReference type="Pfam" id="PF02170">
    <property type="entry name" value="PAZ"/>
    <property type="match status" value="1"/>
</dbReference>
<keyword evidence="11" id="KW-0347">Helicase</keyword>
<evidence type="ECO:0000256" key="4">
    <source>
        <dbReference type="ARBA" id="ARBA00011499"/>
    </source>
</evidence>
<evidence type="ECO:0000259" key="23">
    <source>
        <dbReference type="PROSITE" id="PS50821"/>
    </source>
</evidence>
<dbReference type="Gene3D" id="3.40.50.300">
    <property type="entry name" value="P-loop containing nucleotide triphosphate hydrolases"/>
    <property type="match status" value="2"/>
</dbReference>
<evidence type="ECO:0000256" key="11">
    <source>
        <dbReference type="ARBA" id="ARBA00022806"/>
    </source>
</evidence>
<feature type="domain" description="Helicase ATP-binding" evidence="24">
    <location>
        <begin position="25"/>
        <end position="184"/>
    </location>
</feature>
<feature type="domain" description="RNase III" evidence="22">
    <location>
        <begin position="993"/>
        <end position="1140"/>
    </location>
</feature>
<dbReference type="CDD" id="cd19869">
    <property type="entry name" value="DSRM_DCL_plant"/>
    <property type="match status" value="1"/>
</dbReference>
<dbReference type="CDD" id="cd18034">
    <property type="entry name" value="DEXHc_dicer"/>
    <property type="match status" value="1"/>
</dbReference>
<evidence type="ECO:0000256" key="5">
    <source>
        <dbReference type="ARBA" id="ARBA00022722"/>
    </source>
</evidence>
<evidence type="ECO:0000256" key="3">
    <source>
        <dbReference type="ARBA" id="ARBA00004123"/>
    </source>
</evidence>
<dbReference type="SMART" id="SM00487">
    <property type="entry name" value="DEXDc"/>
    <property type="match status" value="1"/>
</dbReference>
<comment type="cofactor">
    <cofactor evidence="1">
        <name>Mn(2+)</name>
        <dbReference type="ChEBI" id="CHEBI:29035"/>
    </cofactor>
</comment>
<dbReference type="InterPro" id="IPR011545">
    <property type="entry name" value="DEAD/DEAH_box_helicase_dom"/>
</dbReference>
<feature type="domain" description="Dicer dsRNA-binding fold" evidence="26">
    <location>
        <begin position="550"/>
        <end position="640"/>
    </location>
</feature>
<evidence type="ECO:0000259" key="21">
    <source>
        <dbReference type="PROSITE" id="PS50137"/>
    </source>
</evidence>
<dbReference type="PROSITE" id="PS51194">
    <property type="entry name" value="HELICASE_CTER"/>
    <property type="match status" value="1"/>
</dbReference>
<dbReference type="Gene3D" id="1.10.1520.10">
    <property type="entry name" value="Ribonuclease III domain"/>
    <property type="match status" value="2"/>
</dbReference>
<dbReference type="GO" id="GO:0010267">
    <property type="term" value="P:ta-siRNA processing"/>
    <property type="evidence" value="ECO:0007669"/>
    <property type="project" value="UniProtKB-ARBA"/>
</dbReference>
<dbReference type="Pfam" id="PF03368">
    <property type="entry name" value="Dicer_dimer"/>
    <property type="match status" value="1"/>
</dbReference>
<feature type="domain" description="PAZ" evidence="23">
    <location>
        <begin position="819"/>
        <end position="942"/>
    </location>
</feature>
<evidence type="ECO:0000259" key="25">
    <source>
        <dbReference type="PROSITE" id="PS51194"/>
    </source>
</evidence>
<comment type="subcellular location">
    <subcellularLocation>
        <location evidence="3">Nucleus</location>
    </subcellularLocation>
</comment>
<dbReference type="SMART" id="SM00949">
    <property type="entry name" value="PAZ"/>
    <property type="match status" value="1"/>
</dbReference>
<dbReference type="SMART" id="SM00535">
    <property type="entry name" value="RIBOc"/>
    <property type="match status" value="2"/>
</dbReference>
<evidence type="ECO:0000256" key="7">
    <source>
        <dbReference type="ARBA" id="ARBA00022737"/>
    </source>
</evidence>
<dbReference type="Proteomes" id="UP001140949">
    <property type="component" value="Unassembled WGS sequence"/>
</dbReference>
<evidence type="ECO:0000256" key="6">
    <source>
        <dbReference type="ARBA" id="ARBA00022723"/>
    </source>
</evidence>
<evidence type="ECO:0000256" key="1">
    <source>
        <dbReference type="ARBA" id="ARBA00001936"/>
    </source>
</evidence>
<dbReference type="SUPFAM" id="SSF101690">
    <property type="entry name" value="PAZ domain"/>
    <property type="match status" value="1"/>
</dbReference>
<dbReference type="PROSITE" id="PS00517">
    <property type="entry name" value="RNASE_3_1"/>
    <property type="match status" value="1"/>
</dbReference>
<keyword evidence="17" id="KW-0539">Nucleus</keyword>
<dbReference type="Pfam" id="PF00271">
    <property type="entry name" value="Helicase_C"/>
    <property type="match status" value="1"/>
</dbReference>
<keyword evidence="7" id="KW-0677">Repeat</keyword>
<dbReference type="SMART" id="SM00358">
    <property type="entry name" value="DSRM"/>
    <property type="match status" value="2"/>
</dbReference>
<reference evidence="27" key="1">
    <citation type="journal article" date="2023" name="GigaByte">
        <title>Genome assembly of the bearded iris, Iris pallida Lam.</title>
        <authorList>
            <person name="Bruccoleri R.E."/>
            <person name="Oakeley E.J."/>
            <person name="Faust A.M.E."/>
            <person name="Altorfer M."/>
            <person name="Dessus-Babus S."/>
            <person name="Burckhardt D."/>
            <person name="Oertli M."/>
            <person name="Naumann U."/>
            <person name="Petersen F."/>
            <person name="Wong J."/>
        </authorList>
    </citation>
    <scope>NUCLEOTIDE SEQUENCE</scope>
    <source>
        <strain evidence="27">GSM-AAB239-AS_SAM_17_03QT</strain>
    </source>
</reference>
<evidence type="ECO:0000256" key="10">
    <source>
        <dbReference type="ARBA" id="ARBA00022801"/>
    </source>
</evidence>
<dbReference type="InterPro" id="IPR027417">
    <property type="entry name" value="P-loop_NTPase"/>
</dbReference>
<dbReference type="PANTHER" id="PTHR14950">
    <property type="entry name" value="DICER-RELATED"/>
    <property type="match status" value="1"/>
</dbReference>
<keyword evidence="13" id="KW-0460">Magnesium</keyword>
<keyword evidence="15" id="KW-0943">RNA-mediated gene silencing</keyword>
<evidence type="ECO:0000256" key="8">
    <source>
        <dbReference type="ARBA" id="ARBA00022741"/>
    </source>
</evidence>
<dbReference type="PROSITE" id="PS50142">
    <property type="entry name" value="RNASE_3_2"/>
    <property type="match status" value="2"/>
</dbReference>
<dbReference type="InterPro" id="IPR036389">
    <property type="entry name" value="RNase_III_sf"/>
</dbReference>
<dbReference type="SUPFAM" id="SSF52540">
    <property type="entry name" value="P-loop containing nucleoside triphosphate hydrolases"/>
    <property type="match status" value="1"/>
</dbReference>
<dbReference type="CDD" id="cd00593">
    <property type="entry name" value="RIBOc"/>
    <property type="match status" value="2"/>
</dbReference>
<dbReference type="InterPro" id="IPR014720">
    <property type="entry name" value="dsRBD_dom"/>
</dbReference>
<dbReference type="GO" id="GO:0005737">
    <property type="term" value="C:cytoplasm"/>
    <property type="evidence" value="ECO:0007669"/>
    <property type="project" value="TreeGrafter"/>
</dbReference>
<feature type="domain" description="DRBM" evidence="21">
    <location>
        <begin position="1351"/>
        <end position="1418"/>
    </location>
</feature>
<keyword evidence="10" id="KW-0378">Hydrolase</keyword>
<keyword evidence="14 20" id="KW-0694">RNA-binding</keyword>
<dbReference type="SUPFAM" id="SSF54768">
    <property type="entry name" value="dsRNA-binding domain-like"/>
    <property type="match status" value="2"/>
</dbReference>
<dbReference type="FunFam" id="3.40.50.300:FF:000420">
    <property type="entry name" value="Endoribonuclease dicer-like 1"/>
    <property type="match status" value="1"/>
</dbReference>
<dbReference type="InterPro" id="IPR038248">
    <property type="entry name" value="Dicer_dimer_sf"/>
</dbReference>
<name>A0AAX6HZF3_IRIPA</name>
<accession>A0AAX6HZF3</accession>
<evidence type="ECO:0000313" key="28">
    <source>
        <dbReference type="Proteomes" id="UP001140949"/>
    </source>
</evidence>
<dbReference type="SMART" id="SM00490">
    <property type="entry name" value="HELICc"/>
    <property type="match status" value="1"/>
</dbReference>
<evidence type="ECO:0000313" key="27">
    <source>
        <dbReference type="EMBL" id="KAJ6846091.1"/>
    </source>
</evidence>
<dbReference type="InterPro" id="IPR001650">
    <property type="entry name" value="Helicase_C-like"/>
</dbReference>
<dbReference type="GO" id="GO:0005524">
    <property type="term" value="F:ATP binding"/>
    <property type="evidence" value="ECO:0007669"/>
    <property type="project" value="UniProtKB-KW"/>
</dbReference>